<organism evidence="2 3">
    <name type="scientific">Lentinula guzmanii</name>
    <dbReference type="NCBI Taxonomy" id="2804957"/>
    <lineage>
        <taxon>Eukaryota</taxon>
        <taxon>Fungi</taxon>
        <taxon>Dikarya</taxon>
        <taxon>Basidiomycota</taxon>
        <taxon>Agaricomycotina</taxon>
        <taxon>Agaricomycetes</taxon>
        <taxon>Agaricomycetidae</taxon>
        <taxon>Agaricales</taxon>
        <taxon>Marasmiineae</taxon>
        <taxon>Omphalotaceae</taxon>
        <taxon>Lentinula</taxon>
    </lineage>
</organism>
<accession>A0AA38JKC6</accession>
<evidence type="ECO:0000313" key="3">
    <source>
        <dbReference type="Proteomes" id="UP001176059"/>
    </source>
</evidence>
<sequence>MIPFGATERNLLILWQFTLILDSNELWFWTLGLALYHARFSSGAYRPLRWPWLHRARYYLFSCITLAPQDPKEIKEYHNYLKREASSTHRGSYYNPLSPKDRQFLHSSLAQNPQAQKLLLSSITSTLPYVRSLRLESSIRIGGGRKVTAEEYFHRWLGFGSDTHAADCILMRDLSGCEDFIVKRKDRWNSVDLPWGHQAGIHALPFRNLCSIHIQWSVLCWTPFDVHHMGAGDESAVSPGYQLGMLLRSCADTLDHISIDEYPGYRLEQYNSTRNAEALLDIIFQNAPKIKSLCLGGLMLPYTPSSSDIDIFARPDRAPLLVRNRPVYPSGEEVPNVSSDDSDLLTENHGHPSSADARRANNISLERLFLRGFDEESLLLIEDALLNAGASSTRNTKYLALSAMPANFDYMFLLSKLHRSLTHLTLDVDKSTLHLKLRFPDLPCLECIQLKSHSALYSSSLEHITRSLCQSAIAIQSGRGSRPIGSQPLPIRTVKLLHLGFHHAIKQNPHLRRRYLKLSAIDAYLLRMVRTTPSELMTVQIKSVTVDLAEGDIADALPMSFETGCLRSGETNEWWRRHAYL</sequence>
<comment type="caution">
    <text evidence="2">The sequence shown here is derived from an EMBL/GenBank/DDBJ whole genome shotgun (WGS) entry which is preliminary data.</text>
</comment>
<dbReference type="EMBL" id="JANVFO010000035">
    <property type="protein sequence ID" value="KAJ3730073.1"/>
    <property type="molecule type" value="Genomic_DNA"/>
</dbReference>
<dbReference type="AlphaFoldDB" id="A0AA38JKC6"/>
<protein>
    <submittedName>
        <fullName evidence="2">Uncharacterized protein</fullName>
    </submittedName>
</protein>
<evidence type="ECO:0000313" key="2">
    <source>
        <dbReference type="EMBL" id="KAJ3730073.1"/>
    </source>
</evidence>
<gene>
    <name evidence="2" type="ORF">DFJ43DRAFT_464759</name>
</gene>
<keyword evidence="3" id="KW-1185">Reference proteome</keyword>
<evidence type="ECO:0000256" key="1">
    <source>
        <dbReference type="SAM" id="MobiDB-lite"/>
    </source>
</evidence>
<feature type="region of interest" description="Disordered" evidence="1">
    <location>
        <begin position="331"/>
        <end position="357"/>
    </location>
</feature>
<reference evidence="2" key="1">
    <citation type="submission" date="2022-08" db="EMBL/GenBank/DDBJ databases">
        <authorList>
            <consortium name="DOE Joint Genome Institute"/>
            <person name="Min B."/>
            <person name="Sierra-Patev S."/>
            <person name="Naranjo-Ortiz M."/>
            <person name="Looney B."/>
            <person name="Konkel Z."/>
            <person name="Slot J.C."/>
            <person name="Sakamoto Y."/>
            <person name="Steenwyk J.L."/>
            <person name="Rokas A."/>
            <person name="Carro J."/>
            <person name="Camarero S."/>
            <person name="Ferreira P."/>
            <person name="Molpeceres G."/>
            <person name="Ruiz-duenas F.J."/>
            <person name="Serrano A."/>
            <person name="Henrissat B."/>
            <person name="Drula E."/>
            <person name="Hughes K.W."/>
            <person name="Mata J.L."/>
            <person name="Ishikawa N.K."/>
            <person name="Vargas-Isla R."/>
            <person name="Ushijima S."/>
            <person name="Smith C.A."/>
            <person name="Ahrendt S."/>
            <person name="Andreopoulos W."/>
            <person name="He G."/>
            <person name="LaButti K."/>
            <person name="Lipzen A."/>
            <person name="Ng V."/>
            <person name="Riley R."/>
            <person name="Sandor L."/>
            <person name="Barry K."/>
            <person name="Martinez A.T."/>
            <person name="Xiao Y."/>
            <person name="Gibbons J.G."/>
            <person name="Terashima K."/>
            <person name="Hibbett D.S."/>
            <person name="Grigoriev I.V."/>
        </authorList>
    </citation>
    <scope>NUCLEOTIDE SEQUENCE</scope>
    <source>
        <strain evidence="2">ET3784</strain>
    </source>
</reference>
<reference evidence="2" key="2">
    <citation type="journal article" date="2023" name="Proc. Natl. Acad. Sci. U.S.A.">
        <title>A global phylogenomic analysis of the shiitake genus Lentinula.</title>
        <authorList>
            <person name="Sierra-Patev S."/>
            <person name="Min B."/>
            <person name="Naranjo-Ortiz M."/>
            <person name="Looney B."/>
            <person name="Konkel Z."/>
            <person name="Slot J.C."/>
            <person name="Sakamoto Y."/>
            <person name="Steenwyk J.L."/>
            <person name="Rokas A."/>
            <person name="Carro J."/>
            <person name="Camarero S."/>
            <person name="Ferreira P."/>
            <person name="Molpeceres G."/>
            <person name="Ruiz-Duenas F.J."/>
            <person name="Serrano A."/>
            <person name="Henrissat B."/>
            <person name="Drula E."/>
            <person name="Hughes K.W."/>
            <person name="Mata J.L."/>
            <person name="Ishikawa N.K."/>
            <person name="Vargas-Isla R."/>
            <person name="Ushijima S."/>
            <person name="Smith C.A."/>
            <person name="Donoghue J."/>
            <person name="Ahrendt S."/>
            <person name="Andreopoulos W."/>
            <person name="He G."/>
            <person name="LaButti K."/>
            <person name="Lipzen A."/>
            <person name="Ng V."/>
            <person name="Riley R."/>
            <person name="Sandor L."/>
            <person name="Barry K."/>
            <person name="Martinez A.T."/>
            <person name="Xiao Y."/>
            <person name="Gibbons J.G."/>
            <person name="Terashima K."/>
            <person name="Grigoriev I.V."/>
            <person name="Hibbett D."/>
        </authorList>
    </citation>
    <scope>NUCLEOTIDE SEQUENCE</scope>
    <source>
        <strain evidence="2">ET3784</strain>
    </source>
</reference>
<name>A0AA38JKC6_9AGAR</name>
<proteinExistence type="predicted"/>
<dbReference type="Proteomes" id="UP001176059">
    <property type="component" value="Unassembled WGS sequence"/>
</dbReference>